<keyword evidence="1" id="KW-0433">Leucine-rich repeat</keyword>
<dbReference type="Pfam" id="PF23286">
    <property type="entry name" value="LRR_13"/>
    <property type="match status" value="1"/>
</dbReference>
<evidence type="ECO:0000259" key="4">
    <source>
        <dbReference type="Pfam" id="PF20160"/>
    </source>
</evidence>
<feature type="domain" description="C-JID" evidence="4">
    <location>
        <begin position="587"/>
        <end position="643"/>
    </location>
</feature>
<evidence type="ECO:0000313" key="8">
    <source>
        <dbReference type="RefSeq" id="XP_016650463.1"/>
    </source>
</evidence>
<dbReference type="Gene3D" id="3.40.50.300">
    <property type="entry name" value="P-loop containing nucleotide triphosphate hydrolases"/>
    <property type="match status" value="2"/>
</dbReference>
<keyword evidence="7" id="KW-1185">Reference proteome</keyword>
<protein>
    <submittedName>
        <fullName evidence="8">TMV resistance protein N-like</fullName>
    </submittedName>
</protein>
<feature type="domain" description="C-JID" evidence="4">
    <location>
        <begin position="713"/>
        <end position="815"/>
    </location>
</feature>
<dbReference type="PANTHER" id="PTHR11017:SF527">
    <property type="entry name" value="TMV RESISTANCE PROTEIN N-LIKE"/>
    <property type="match status" value="1"/>
</dbReference>
<name>A0ABM1LST6_PRUMU</name>
<dbReference type="InterPro" id="IPR003591">
    <property type="entry name" value="Leu-rich_rpt_typical-subtyp"/>
</dbReference>
<dbReference type="InterPro" id="IPR036390">
    <property type="entry name" value="WH_DNA-bd_sf"/>
</dbReference>
<feature type="domain" description="Disease resistance protein RPS4B/Roq1-like leucine-rich repeats" evidence="6">
    <location>
        <begin position="376"/>
        <end position="560"/>
    </location>
</feature>
<dbReference type="InterPro" id="IPR032675">
    <property type="entry name" value="LRR_dom_sf"/>
</dbReference>
<dbReference type="InterPro" id="IPR027417">
    <property type="entry name" value="P-loop_NTPase"/>
</dbReference>
<dbReference type="InterPro" id="IPR044974">
    <property type="entry name" value="Disease_R_plants"/>
</dbReference>
<dbReference type="InterPro" id="IPR058546">
    <property type="entry name" value="RPS4B/Roq1-like_LRR"/>
</dbReference>
<proteinExistence type="predicted"/>
<dbReference type="SUPFAM" id="SSF52058">
    <property type="entry name" value="L domain-like"/>
    <property type="match status" value="1"/>
</dbReference>
<dbReference type="InterPro" id="IPR058192">
    <property type="entry name" value="WHD_ROQ1-like"/>
</dbReference>
<gene>
    <name evidence="8" type="primary">LOC103335571</name>
</gene>
<evidence type="ECO:0000259" key="5">
    <source>
        <dbReference type="Pfam" id="PF23282"/>
    </source>
</evidence>
<dbReference type="SUPFAM" id="SSF52540">
    <property type="entry name" value="P-loop containing nucleoside triphosphate hydrolases"/>
    <property type="match status" value="1"/>
</dbReference>
<evidence type="ECO:0000259" key="6">
    <source>
        <dbReference type="Pfam" id="PF23286"/>
    </source>
</evidence>
<dbReference type="SMART" id="SM00369">
    <property type="entry name" value="LRR_TYP"/>
    <property type="match status" value="3"/>
</dbReference>
<evidence type="ECO:0000256" key="2">
    <source>
        <dbReference type="ARBA" id="ARBA00022737"/>
    </source>
</evidence>
<dbReference type="InterPro" id="IPR001611">
    <property type="entry name" value="Leu-rich_rpt"/>
</dbReference>
<dbReference type="Pfam" id="PF23282">
    <property type="entry name" value="WHD_ROQ1"/>
    <property type="match status" value="1"/>
</dbReference>
<reference evidence="8" key="2">
    <citation type="submission" date="2025-08" db="UniProtKB">
        <authorList>
            <consortium name="RefSeq"/>
        </authorList>
    </citation>
    <scope>IDENTIFICATION</scope>
</reference>
<keyword evidence="2" id="KW-0677">Repeat</keyword>
<keyword evidence="3" id="KW-0611">Plant defense</keyword>
<dbReference type="SUPFAM" id="SSF46785">
    <property type="entry name" value="Winged helix' DNA-binding domain"/>
    <property type="match status" value="1"/>
</dbReference>
<feature type="domain" description="Disease resistance protein Roq1-like winged-helix" evidence="5">
    <location>
        <begin position="123"/>
        <end position="174"/>
    </location>
</feature>
<dbReference type="RefSeq" id="XP_016650463.1">
    <property type="nucleotide sequence ID" value="XM_016794977.1"/>
</dbReference>
<dbReference type="PROSITE" id="PS51450">
    <property type="entry name" value="LRR"/>
    <property type="match status" value="1"/>
</dbReference>
<dbReference type="GeneID" id="103335571"/>
<dbReference type="Proteomes" id="UP000694861">
    <property type="component" value="Linkage group LG6"/>
</dbReference>
<accession>A0ABM1LST6</accession>
<evidence type="ECO:0000256" key="1">
    <source>
        <dbReference type="ARBA" id="ARBA00022614"/>
    </source>
</evidence>
<dbReference type="Gene3D" id="3.80.10.10">
    <property type="entry name" value="Ribonuclease Inhibitor"/>
    <property type="match status" value="2"/>
</dbReference>
<dbReference type="PRINTS" id="PR00364">
    <property type="entry name" value="DISEASERSIST"/>
</dbReference>
<dbReference type="InterPro" id="IPR045344">
    <property type="entry name" value="C-JID"/>
</dbReference>
<organism evidence="7 8">
    <name type="scientific">Prunus mume</name>
    <name type="common">Japanese apricot</name>
    <name type="synonym">Armeniaca mume</name>
    <dbReference type="NCBI Taxonomy" id="102107"/>
    <lineage>
        <taxon>Eukaryota</taxon>
        <taxon>Viridiplantae</taxon>
        <taxon>Streptophyta</taxon>
        <taxon>Embryophyta</taxon>
        <taxon>Tracheophyta</taxon>
        <taxon>Spermatophyta</taxon>
        <taxon>Magnoliopsida</taxon>
        <taxon>eudicotyledons</taxon>
        <taxon>Gunneridae</taxon>
        <taxon>Pentapetalae</taxon>
        <taxon>rosids</taxon>
        <taxon>fabids</taxon>
        <taxon>Rosales</taxon>
        <taxon>Rosaceae</taxon>
        <taxon>Amygdaloideae</taxon>
        <taxon>Amygdaleae</taxon>
        <taxon>Prunus</taxon>
    </lineage>
</organism>
<dbReference type="Pfam" id="PF20160">
    <property type="entry name" value="C-JID"/>
    <property type="match status" value="3"/>
</dbReference>
<sequence>MDSHIEELLSFLEIGLLDVRIIGIWGMKGIGKTTLARVVAKRIRARFEGYSYLANVREATEKQGHRLRNKKALIIVDDVDEVEQVEALCDRTWFGPGSRIIITSTDEHVLHRYAEKIYQGENKDRVIRILETSCGYRPEIDIDVLVEKSLVTLFGRNLWMHDLIQELGWEIVRRECRERPGERSRLWLSKDIIPVLANNKGTSAIESIFLKFPKKEEVLAPKNKKEVNLNVNAFSKMDNLRLLKIWNGNFHGNIEYLSNELQFLEWHECPLNSLPSDFESDKLVELNLYSSRIEQLWEGEKCWSMLQFIDLSDSQYLIMTPNFKEVPNLETPANLVLQGCTRLVTVHPSIGLLKKLTLLNMRYCKSVERLPPFISLESLKSLTLSACSSLKKFPDIEGNMESLLELNLDGTAIEELPPSFGLLTGLTCLNLGDCKDLLCLPSSIQYLRSLKSLILAGCSKLDGIPENLNWFEFLEMLDLSGTALSQTSSFAGLSSLKNLNLSDCNLIEGALLNGLASLYSLEILNLSGNKFVQLPQSFSQLSKLKHLDVSNCGRLQLMPKELPSSLQHLLDYRSRPIQAVCNLEGIIPEWFNHIVSGNYIELQLSQDLKDDRNWMGVALCVAFSVKRTHESEVELELMNQIDSNSETFYLYHCTLGTEEFAMEPDLLASAQLFHKGRSVPTSEESSVILLRKNNVQTHIEETHKCQFYYFYLSGIPAWFHPEVGSSLSIKLPENLHKNKKWMGFALCASLANRSLYGISDYKDGLVVAYIPWTRFPEHYFMGASPTSMIWTSFRTDTPCLEVQICGFRILYQQDLQGLNLALQSPISVYLEAMTKWETYEEGSKILLIRNLESLLRRYLQVLKHACQPYQFFLSGSPEWLGSSVSIELPPNLHKCKKWMGFALCVSLAVDRNKLREACYHFTCRFRMEDIDTELNIDLSSSESYASQLWVIYIPRAQFPEQFTHSSRIRTTFLQSPGAELKMYGFRVLYQKDLEGFVQTIIQCILHGPDILVGYYNDLAVADWLGLVRLQSCKVNDP</sequence>
<evidence type="ECO:0000313" key="7">
    <source>
        <dbReference type="Proteomes" id="UP000694861"/>
    </source>
</evidence>
<reference evidence="7" key="1">
    <citation type="journal article" date="2012" name="Nat. Commun.">
        <title>The genome of Prunus mume.</title>
        <authorList>
            <person name="Zhang Q."/>
            <person name="Chen W."/>
            <person name="Sun L."/>
            <person name="Zhao F."/>
            <person name="Huang B."/>
            <person name="Yang W."/>
            <person name="Tao Y."/>
            <person name="Wang J."/>
            <person name="Yuan Z."/>
            <person name="Fan G."/>
            <person name="Xing Z."/>
            <person name="Han C."/>
            <person name="Pan H."/>
            <person name="Zhong X."/>
            <person name="Shi W."/>
            <person name="Liang X."/>
            <person name="Du D."/>
            <person name="Sun F."/>
            <person name="Xu Z."/>
            <person name="Hao R."/>
            <person name="Lv T."/>
            <person name="Lv Y."/>
            <person name="Zheng Z."/>
            <person name="Sun M."/>
            <person name="Luo L."/>
            <person name="Cai M."/>
            <person name="Gao Y."/>
            <person name="Wang J."/>
            <person name="Yin Y."/>
            <person name="Xu X."/>
            <person name="Cheng T."/>
            <person name="Wang J."/>
        </authorList>
    </citation>
    <scope>NUCLEOTIDE SEQUENCE [LARGE SCALE GENOMIC DNA]</scope>
</reference>
<dbReference type="PANTHER" id="PTHR11017">
    <property type="entry name" value="LEUCINE-RICH REPEAT-CONTAINING PROTEIN"/>
    <property type="match status" value="1"/>
</dbReference>
<evidence type="ECO:0000256" key="3">
    <source>
        <dbReference type="ARBA" id="ARBA00022821"/>
    </source>
</evidence>
<feature type="domain" description="C-JID" evidence="4">
    <location>
        <begin position="881"/>
        <end position="994"/>
    </location>
</feature>